<feature type="compositionally biased region" description="Polar residues" evidence="1">
    <location>
        <begin position="300"/>
        <end position="309"/>
    </location>
</feature>
<feature type="region of interest" description="Disordered" evidence="1">
    <location>
        <begin position="298"/>
        <end position="338"/>
    </location>
</feature>
<feature type="compositionally biased region" description="Polar residues" evidence="1">
    <location>
        <begin position="98"/>
        <end position="113"/>
    </location>
</feature>
<evidence type="ECO:0000256" key="1">
    <source>
        <dbReference type="SAM" id="MobiDB-lite"/>
    </source>
</evidence>
<gene>
    <name evidence="2" type="ORF">N7532_005516</name>
</gene>
<dbReference type="GeneID" id="81356989"/>
<feature type="region of interest" description="Disordered" evidence="1">
    <location>
        <begin position="472"/>
        <end position="492"/>
    </location>
</feature>
<reference evidence="2" key="2">
    <citation type="journal article" date="2023" name="IMA Fungus">
        <title>Comparative genomic study of the Penicillium genus elucidates a diverse pangenome and 15 lateral gene transfer events.</title>
        <authorList>
            <person name="Petersen C."/>
            <person name="Sorensen T."/>
            <person name="Nielsen M.R."/>
            <person name="Sondergaard T.E."/>
            <person name="Sorensen J.L."/>
            <person name="Fitzpatrick D.A."/>
            <person name="Frisvad J.C."/>
            <person name="Nielsen K.L."/>
        </authorList>
    </citation>
    <scope>NUCLEOTIDE SEQUENCE</scope>
    <source>
        <strain evidence="2">IBT 30761</strain>
    </source>
</reference>
<reference evidence="2" key="1">
    <citation type="submission" date="2022-11" db="EMBL/GenBank/DDBJ databases">
        <authorList>
            <person name="Petersen C."/>
        </authorList>
    </citation>
    <scope>NUCLEOTIDE SEQUENCE</scope>
    <source>
        <strain evidence="2">IBT 30761</strain>
    </source>
</reference>
<proteinExistence type="predicted"/>
<comment type="caution">
    <text evidence="2">The sequence shown here is derived from an EMBL/GenBank/DDBJ whole genome shotgun (WGS) entry which is preliminary data.</text>
</comment>
<evidence type="ECO:0000313" key="3">
    <source>
        <dbReference type="Proteomes" id="UP001149074"/>
    </source>
</evidence>
<organism evidence="2 3">
    <name type="scientific">Penicillium argentinense</name>
    <dbReference type="NCBI Taxonomy" id="1131581"/>
    <lineage>
        <taxon>Eukaryota</taxon>
        <taxon>Fungi</taxon>
        <taxon>Dikarya</taxon>
        <taxon>Ascomycota</taxon>
        <taxon>Pezizomycotina</taxon>
        <taxon>Eurotiomycetes</taxon>
        <taxon>Eurotiomycetidae</taxon>
        <taxon>Eurotiales</taxon>
        <taxon>Aspergillaceae</taxon>
        <taxon>Penicillium</taxon>
    </lineage>
</organism>
<feature type="compositionally biased region" description="Low complexity" evidence="1">
    <location>
        <begin position="126"/>
        <end position="136"/>
    </location>
</feature>
<feature type="compositionally biased region" description="Basic residues" evidence="1">
    <location>
        <begin position="310"/>
        <end position="321"/>
    </location>
</feature>
<feature type="region of interest" description="Disordered" evidence="1">
    <location>
        <begin position="98"/>
        <end position="162"/>
    </location>
</feature>
<dbReference type="RefSeq" id="XP_056474169.1">
    <property type="nucleotide sequence ID" value="XM_056618010.1"/>
</dbReference>
<keyword evidence="3" id="KW-1185">Reference proteome</keyword>
<protein>
    <submittedName>
        <fullName evidence="2">Uncharacterized protein</fullName>
    </submittedName>
</protein>
<dbReference type="Proteomes" id="UP001149074">
    <property type="component" value="Unassembled WGS sequence"/>
</dbReference>
<name>A0A9W9FEC2_9EURO</name>
<accession>A0A9W9FEC2</accession>
<evidence type="ECO:0000313" key="2">
    <source>
        <dbReference type="EMBL" id="KAJ5098515.1"/>
    </source>
</evidence>
<dbReference type="OrthoDB" id="202825at2759"/>
<dbReference type="EMBL" id="JAPQKI010000005">
    <property type="protein sequence ID" value="KAJ5098515.1"/>
    <property type="molecule type" value="Genomic_DNA"/>
</dbReference>
<sequence length="521" mass="58225">MVPLSDRRVNTDPERAHLALALAIVKGKPPNTTVKDYFVQIRRHIKVTKGIQMPCPEKIFDSAFFWKSAYEKSEAEQAKLLNTIYDLEQRNQSLSSKLYPTDSIAQSNKTSSTKQKDAVHTGENVGASGSATQSQRARSRASDAAMKNLGNEGNGKRAPADDEDTLATGFLRQICTLERALQKRRNEKSLTTNAVMLCKLAEHAILDTVQEEIKLRRQSNVEQHPETFSGRPTPQAVLRSVELSFQLALQALHKISNTGNIRAQCKGQIVYYLVCLFESITVTLTQYCTAMSKPIESVRRNPSQISTTSRPRRVATGRRASKLPARQPRPSPRSKSDLSEDLVNLLCNLTTSLDLAKEDDQKVVEGVFFVTLNRVGKILALYTFDGMELPTDICPTLQPPGGLAAMREEDLSLDSTQLEAKSLIKFLKRALRGGLLRTSDDSDIQAPFFGRMKDRFQKTLLQAVFGEDEPLFQEGLKRPATPPPQDPDSERVGKMTFSEWFTEELWSVIGWDMLNCVGGYR</sequence>
<dbReference type="AlphaFoldDB" id="A0A9W9FEC2"/>